<dbReference type="GO" id="GO:0017125">
    <property type="term" value="F:deoxycytidyl transferase activity"/>
    <property type="evidence" value="ECO:0007669"/>
    <property type="project" value="TreeGrafter"/>
</dbReference>
<protein>
    <recommendedName>
        <fullName evidence="1">BRCT domain-containing protein</fullName>
    </recommendedName>
</protein>
<keyword evidence="3" id="KW-1185">Reference proteome</keyword>
<dbReference type="InterPro" id="IPR001357">
    <property type="entry name" value="BRCT_dom"/>
</dbReference>
<feature type="domain" description="BRCT" evidence="1">
    <location>
        <begin position="1"/>
        <end position="35"/>
    </location>
</feature>
<dbReference type="AlphaFoldDB" id="A0A0C9VWU9"/>
<dbReference type="GO" id="GO:0070987">
    <property type="term" value="P:error-free translesion synthesis"/>
    <property type="evidence" value="ECO:0007669"/>
    <property type="project" value="TreeGrafter"/>
</dbReference>
<dbReference type="GO" id="GO:0003887">
    <property type="term" value="F:DNA-directed DNA polymerase activity"/>
    <property type="evidence" value="ECO:0007669"/>
    <property type="project" value="TreeGrafter"/>
</dbReference>
<dbReference type="EMBL" id="KN837127">
    <property type="protein sequence ID" value="KIJ42846.1"/>
    <property type="molecule type" value="Genomic_DNA"/>
</dbReference>
<sequence>MYTITGHIIASNLTPAKVFEFKNMKVVTPNWLLECKSGHYIALEKFRYRYSYKVGSLKAESYLPNPSRQLQIARPWHGQISRNRSRQLQLLHQTRRLLSIRLPPQNHQFPFDLSMAQILLRKNGQLALPFTLPINRILLRKRRWKTPVASCKHSHSTRFIEGFYENSRLHRLATWKSELQDLVAKVMENVANGEDEAQADVMVASRRYPLERA</sequence>
<evidence type="ECO:0000313" key="3">
    <source>
        <dbReference type="Proteomes" id="UP000054279"/>
    </source>
</evidence>
<dbReference type="PANTHER" id="PTHR45990:SF1">
    <property type="entry name" value="DNA REPAIR PROTEIN REV1"/>
    <property type="match status" value="1"/>
</dbReference>
<name>A0A0C9VWU9_SPHS4</name>
<evidence type="ECO:0000313" key="2">
    <source>
        <dbReference type="EMBL" id="KIJ42846.1"/>
    </source>
</evidence>
<proteinExistence type="predicted"/>
<dbReference type="InterPro" id="IPR036420">
    <property type="entry name" value="BRCT_dom_sf"/>
</dbReference>
<dbReference type="Gene3D" id="3.40.50.10190">
    <property type="entry name" value="BRCT domain"/>
    <property type="match status" value="1"/>
</dbReference>
<gene>
    <name evidence="2" type="ORF">M422DRAFT_67955</name>
</gene>
<dbReference type="PANTHER" id="PTHR45990">
    <property type="entry name" value="DNA REPAIR PROTEIN REV1"/>
    <property type="match status" value="1"/>
</dbReference>
<dbReference type="PROSITE" id="PS50172">
    <property type="entry name" value="BRCT"/>
    <property type="match status" value="1"/>
</dbReference>
<reference evidence="2 3" key="1">
    <citation type="submission" date="2014-06" db="EMBL/GenBank/DDBJ databases">
        <title>Evolutionary Origins and Diversification of the Mycorrhizal Mutualists.</title>
        <authorList>
            <consortium name="DOE Joint Genome Institute"/>
            <consortium name="Mycorrhizal Genomics Consortium"/>
            <person name="Kohler A."/>
            <person name="Kuo A."/>
            <person name="Nagy L.G."/>
            <person name="Floudas D."/>
            <person name="Copeland A."/>
            <person name="Barry K.W."/>
            <person name="Cichocki N."/>
            <person name="Veneault-Fourrey C."/>
            <person name="LaButti K."/>
            <person name="Lindquist E.A."/>
            <person name="Lipzen A."/>
            <person name="Lundell T."/>
            <person name="Morin E."/>
            <person name="Murat C."/>
            <person name="Riley R."/>
            <person name="Ohm R."/>
            <person name="Sun H."/>
            <person name="Tunlid A."/>
            <person name="Henrissat B."/>
            <person name="Grigoriev I.V."/>
            <person name="Hibbett D.S."/>
            <person name="Martin F."/>
        </authorList>
    </citation>
    <scope>NUCLEOTIDE SEQUENCE [LARGE SCALE GENOMIC DNA]</scope>
    <source>
        <strain evidence="2 3">SS14</strain>
    </source>
</reference>
<dbReference type="GO" id="GO:0005634">
    <property type="term" value="C:nucleus"/>
    <property type="evidence" value="ECO:0007669"/>
    <property type="project" value="TreeGrafter"/>
</dbReference>
<organism evidence="2 3">
    <name type="scientific">Sphaerobolus stellatus (strain SS14)</name>
    <dbReference type="NCBI Taxonomy" id="990650"/>
    <lineage>
        <taxon>Eukaryota</taxon>
        <taxon>Fungi</taxon>
        <taxon>Dikarya</taxon>
        <taxon>Basidiomycota</taxon>
        <taxon>Agaricomycotina</taxon>
        <taxon>Agaricomycetes</taxon>
        <taxon>Phallomycetidae</taxon>
        <taxon>Geastrales</taxon>
        <taxon>Sphaerobolaceae</taxon>
        <taxon>Sphaerobolus</taxon>
    </lineage>
</organism>
<dbReference type="Gene3D" id="6.10.250.1490">
    <property type="match status" value="1"/>
</dbReference>
<accession>A0A0C9VWU9</accession>
<dbReference type="Proteomes" id="UP000054279">
    <property type="component" value="Unassembled WGS sequence"/>
</dbReference>
<dbReference type="HOGENOM" id="CLU_1295136_0_0_1"/>
<evidence type="ECO:0000259" key="1">
    <source>
        <dbReference type="PROSITE" id="PS50172"/>
    </source>
</evidence>
<dbReference type="OrthoDB" id="427711at2759"/>
<dbReference type="GO" id="GO:0042276">
    <property type="term" value="P:error-prone translesion synthesis"/>
    <property type="evidence" value="ECO:0007669"/>
    <property type="project" value="TreeGrafter"/>
</dbReference>